<protein>
    <recommendedName>
        <fullName evidence="1">Guanylate kinase/L-type calcium channel beta subunit domain-containing protein</fullName>
    </recommendedName>
</protein>
<dbReference type="AlphaFoldDB" id="A0A845U2V1"/>
<evidence type="ECO:0000313" key="2">
    <source>
        <dbReference type="EMBL" id="NDU41243.1"/>
    </source>
</evidence>
<dbReference type="Pfam" id="PF00625">
    <property type="entry name" value="Guanylate_kin"/>
    <property type="match status" value="1"/>
</dbReference>
<gene>
    <name evidence="2" type="ORF">GL267_00915</name>
</gene>
<feature type="domain" description="Guanylate kinase/L-type calcium channel beta subunit" evidence="1">
    <location>
        <begin position="6"/>
        <end position="170"/>
    </location>
</feature>
<dbReference type="InterPro" id="IPR027417">
    <property type="entry name" value="P-loop_NTPase"/>
</dbReference>
<dbReference type="Gene3D" id="3.40.50.300">
    <property type="entry name" value="P-loop containing nucleotide triphosphate hydrolases"/>
    <property type="match status" value="1"/>
</dbReference>
<evidence type="ECO:0000259" key="1">
    <source>
        <dbReference type="Pfam" id="PF00625"/>
    </source>
</evidence>
<sequence length="207" mass="23638">MDDPKKILIMSGTPASGKDTLTALLESMSCGKCVLFKKHKMVTNIIDAVQDPRNTVYHLVDEATFHQMIVEKQFLQYHNRYGNGYGIAWSTLEKHWQAGQVPVLHNGKQENLRVFFREKNILVFSVLLMANQDDTKDRILTRNGGDETDAEKRLRAYVAEREEFAMIIGNGESPYCHLAINTDWLEPPMTASIIYSAIEKFWAARKS</sequence>
<proteinExistence type="predicted"/>
<accession>A0A845U2V1</accession>
<name>A0A845U2V1_9PROT</name>
<organism evidence="2">
    <name type="scientific">Acidithiobacillus ferrianus</name>
    <dbReference type="NCBI Taxonomy" id="2678518"/>
    <lineage>
        <taxon>Bacteria</taxon>
        <taxon>Pseudomonadati</taxon>
        <taxon>Pseudomonadota</taxon>
        <taxon>Acidithiobacillia</taxon>
        <taxon>Acidithiobacillales</taxon>
        <taxon>Acidithiobacillaceae</taxon>
        <taxon>Acidithiobacillus</taxon>
    </lineage>
</organism>
<dbReference type="RefSeq" id="WP_163095625.1">
    <property type="nucleotide sequence ID" value="NZ_CP127523.1"/>
</dbReference>
<reference evidence="2" key="1">
    <citation type="submission" date="2019-11" db="EMBL/GenBank/DDBJ databases">
        <title>Acidithiobacillus ferrianus sp. nov.: a facultatively anaerobic and extremely acidophilic chemolithoautotroph.</title>
        <authorList>
            <person name="Norris P.R."/>
            <person name="Falagan C."/>
            <person name="Moya-Beltran A."/>
            <person name="Castro M."/>
            <person name="Quatrini R."/>
            <person name="Johnson D.B."/>
        </authorList>
    </citation>
    <scope>NUCLEOTIDE SEQUENCE [LARGE SCALE GENOMIC DNA]</scope>
    <source>
        <strain evidence="2">MG</strain>
    </source>
</reference>
<dbReference type="InterPro" id="IPR008145">
    <property type="entry name" value="GK/Ca_channel_bsu"/>
</dbReference>
<dbReference type="EMBL" id="WNJL01000003">
    <property type="protein sequence ID" value="NDU41243.1"/>
    <property type="molecule type" value="Genomic_DNA"/>
</dbReference>
<dbReference type="SUPFAM" id="SSF52540">
    <property type="entry name" value="P-loop containing nucleoside triphosphate hydrolases"/>
    <property type="match status" value="1"/>
</dbReference>
<comment type="caution">
    <text evidence="2">The sequence shown here is derived from an EMBL/GenBank/DDBJ whole genome shotgun (WGS) entry which is preliminary data.</text>
</comment>